<protein>
    <submittedName>
        <fullName evidence="2">Uncharacterized protein</fullName>
    </submittedName>
</protein>
<dbReference type="AlphaFoldDB" id="A0A6C0HNM0"/>
<evidence type="ECO:0000313" key="2">
    <source>
        <dbReference type="EMBL" id="QHT82271.1"/>
    </source>
</evidence>
<proteinExistence type="predicted"/>
<dbReference type="EMBL" id="MN739997">
    <property type="protein sequence ID" value="QHT82271.1"/>
    <property type="molecule type" value="Genomic_DNA"/>
</dbReference>
<name>A0A6C0HNM0_9ZZZZ</name>
<evidence type="ECO:0000256" key="1">
    <source>
        <dbReference type="SAM" id="Coils"/>
    </source>
</evidence>
<accession>A0A6C0HNM0</accession>
<feature type="coiled-coil region" evidence="1">
    <location>
        <begin position="113"/>
        <end position="140"/>
    </location>
</feature>
<organism evidence="2">
    <name type="scientific">viral metagenome</name>
    <dbReference type="NCBI Taxonomy" id="1070528"/>
    <lineage>
        <taxon>unclassified sequences</taxon>
        <taxon>metagenomes</taxon>
        <taxon>organismal metagenomes</taxon>
    </lineage>
</organism>
<reference evidence="2" key="1">
    <citation type="journal article" date="2020" name="Nature">
        <title>Giant virus diversity and host interactions through global metagenomics.</title>
        <authorList>
            <person name="Schulz F."/>
            <person name="Roux S."/>
            <person name="Paez-Espino D."/>
            <person name="Jungbluth S."/>
            <person name="Walsh D.A."/>
            <person name="Denef V.J."/>
            <person name="McMahon K.D."/>
            <person name="Konstantinidis K.T."/>
            <person name="Eloe-Fadrosh E.A."/>
            <person name="Kyrpides N.C."/>
            <person name="Woyke T."/>
        </authorList>
    </citation>
    <scope>NUCLEOTIDE SEQUENCE</scope>
    <source>
        <strain evidence="2">GVMAG-M-3300023184-161</strain>
    </source>
</reference>
<keyword evidence="1" id="KW-0175">Coiled coil</keyword>
<sequence length="283" mass="31416">MGGTNSTNKAPFDPLTDKLTLLKGDLDKQLVIVNAGNADISQQINLLQEKLTKLKATPKTNPDAIKALNEEVSNFLAGKIPAVAQSNYIPKTPTSQEYTAYVESITKTQSQLIVNLNSQIASLKKQLNDGQSNINTIQTQQLHLQQAQELQSLQNSHSDQNAQTMKDIQIAQLSQLSQLSSSDFKSQTAKLQQLQQLKQFQQMQQAQDLKNLIKGHIQQQQSIPSQKTQYFNTSQNLAYNSVQRPTVSTAPAPSDYWKTSVFANLTKTIGGNRRGKKTRKHGK</sequence>